<dbReference type="Proteomes" id="UP000784294">
    <property type="component" value="Unassembled WGS sequence"/>
</dbReference>
<dbReference type="EMBL" id="CAAALY010279670">
    <property type="protein sequence ID" value="VEL43216.1"/>
    <property type="molecule type" value="Genomic_DNA"/>
</dbReference>
<sequence length="223" mass="23545">MVGKKKVVPGAFIAGHPIGVGRVRDSEWWPQVGWMVGRTRTVDEPPPSRATTAAVGLLHVAASQTGLCALAKGGWPAASVWSGGRMVFSCLFISPVVRIADCLSKRAKRPSYLAPGETRFGASQPVMLTSRPSAICIRWPESGLCPPAARLAPGLSDHREPSIAHTDGWMRRRGGPKRGGLIEPGADKGRAEPTTEPVTTSLAAGRKSPGHLETTETVCEAAV</sequence>
<protein>
    <submittedName>
        <fullName evidence="2">Uncharacterized protein</fullName>
    </submittedName>
</protein>
<reference evidence="2" key="1">
    <citation type="submission" date="2018-11" db="EMBL/GenBank/DDBJ databases">
        <authorList>
            <consortium name="Pathogen Informatics"/>
        </authorList>
    </citation>
    <scope>NUCLEOTIDE SEQUENCE</scope>
</reference>
<proteinExistence type="predicted"/>
<gene>
    <name evidence="2" type="ORF">PXEA_LOCUS36656</name>
</gene>
<accession>A0A3S5BWF7</accession>
<dbReference type="AlphaFoldDB" id="A0A3S5BWF7"/>
<evidence type="ECO:0000313" key="2">
    <source>
        <dbReference type="EMBL" id="VEL43216.1"/>
    </source>
</evidence>
<evidence type="ECO:0000313" key="3">
    <source>
        <dbReference type="Proteomes" id="UP000784294"/>
    </source>
</evidence>
<evidence type="ECO:0000256" key="1">
    <source>
        <dbReference type="SAM" id="MobiDB-lite"/>
    </source>
</evidence>
<comment type="caution">
    <text evidence="2">The sequence shown here is derived from an EMBL/GenBank/DDBJ whole genome shotgun (WGS) entry which is preliminary data.</text>
</comment>
<organism evidence="2 3">
    <name type="scientific">Protopolystoma xenopodis</name>
    <dbReference type="NCBI Taxonomy" id="117903"/>
    <lineage>
        <taxon>Eukaryota</taxon>
        <taxon>Metazoa</taxon>
        <taxon>Spiralia</taxon>
        <taxon>Lophotrochozoa</taxon>
        <taxon>Platyhelminthes</taxon>
        <taxon>Monogenea</taxon>
        <taxon>Polyopisthocotylea</taxon>
        <taxon>Polystomatidea</taxon>
        <taxon>Polystomatidae</taxon>
        <taxon>Protopolystoma</taxon>
    </lineage>
</organism>
<keyword evidence="3" id="KW-1185">Reference proteome</keyword>
<feature type="region of interest" description="Disordered" evidence="1">
    <location>
        <begin position="156"/>
        <end position="223"/>
    </location>
</feature>
<name>A0A3S5BWF7_9PLAT</name>